<dbReference type="GO" id="GO:0010224">
    <property type="term" value="P:response to UV-B"/>
    <property type="evidence" value="ECO:0007669"/>
    <property type="project" value="TreeGrafter"/>
</dbReference>
<protein>
    <recommendedName>
        <fullName evidence="7">Protein root UVB sensitive 1, chloroplastic</fullName>
    </recommendedName>
</protein>
<dbReference type="Pfam" id="PF24160">
    <property type="entry name" value="UVB_sens_C"/>
    <property type="match status" value="1"/>
</dbReference>
<evidence type="ECO:0000313" key="6">
    <source>
        <dbReference type="Proteomes" id="UP000249390"/>
    </source>
</evidence>
<dbReference type="GO" id="GO:0032502">
    <property type="term" value="P:developmental process"/>
    <property type="evidence" value="ECO:0007669"/>
    <property type="project" value="TreeGrafter"/>
</dbReference>
<evidence type="ECO:0000259" key="4">
    <source>
        <dbReference type="Pfam" id="PF24160"/>
    </source>
</evidence>
<dbReference type="InterPro" id="IPR055412">
    <property type="entry name" value="UVB_sens_C"/>
</dbReference>
<keyword evidence="6" id="KW-1185">Reference proteome</keyword>
<reference evidence="5 6" key="1">
    <citation type="submission" date="2018-06" db="EMBL/GenBank/DDBJ databases">
        <title>The Genome of Cuscuta australis (Dodder) Provides Insight into the Evolution of Plant Parasitism.</title>
        <authorList>
            <person name="Liu H."/>
        </authorList>
    </citation>
    <scope>NUCLEOTIDE SEQUENCE [LARGE SCALE GENOMIC DNA]</scope>
    <source>
        <strain evidence="6">cv. Yunnan</strain>
        <tissue evidence="5">Vines</tissue>
    </source>
</reference>
<name>A0A328D4P8_9ASTE</name>
<dbReference type="AlphaFoldDB" id="A0A328D4P8"/>
<proteinExistence type="inferred from homology"/>
<evidence type="ECO:0008006" key="7">
    <source>
        <dbReference type="Google" id="ProtNLM"/>
    </source>
</evidence>
<dbReference type="PANTHER" id="PTHR12770">
    <property type="entry name" value="RUS1 FAMILY PROTEIN C16ORF58"/>
    <property type="match status" value="1"/>
</dbReference>
<gene>
    <name evidence="5" type="ORF">DM860_006454</name>
</gene>
<feature type="compositionally biased region" description="Gly residues" evidence="2">
    <location>
        <begin position="73"/>
        <end position="83"/>
    </location>
</feature>
<dbReference type="Proteomes" id="UP000249390">
    <property type="component" value="Unassembled WGS sequence"/>
</dbReference>
<dbReference type="PANTHER" id="PTHR12770:SF22">
    <property type="entry name" value="PROTEIN ROOT UVB SENSITIVE 1, CHLOROPLASTIC"/>
    <property type="match status" value="1"/>
</dbReference>
<comment type="caution">
    <text evidence="5">The sequence shown here is derived from an EMBL/GenBank/DDBJ whole genome shotgun (WGS) entry which is preliminary data.</text>
</comment>
<dbReference type="InterPro" id="IPR054549">
    <property type="entry name" value="UVB_sens_RUS_dom"/>
</dbReference>
<evidence type="ECO:0000313" key="5">
    <source>
        <dbReference type="EMBL" id="RAL40384.1"/>
    </source>
</evidence>
<feature type="domain" description="Protein root UVB sensitive/RUS" evidence="3">
    <location>
        <begin position="212"/>
        <end position="443"/>
    </location>
</feature>
<comment type="similarity">
    <text evidence="1">Belongs to the RUS1 family.</text>
</comment>
<feature type="region of interest" description="Disordered" evidence="2">
    <location>
        <begin position="62"/>
        <end position="83"/>
    </location>
</feature>
<dbReference type="Pfam" id="PF04884">
    <property type="entry name" value="UVB_sens_prot"/>
    <property type="match status" value="1"/>
</dbReference>
<feature type="domain" description="Root UVB sensitive protein C-terminal" evidence="4">
    <location>
        <begin position="493"/>
        <end position="561"/>
    </location>
</feature>
<accession>A0A328D4P8</accession>
<organism evidence="5 6">
    <name type="scientific">Cuscuta australis</name>
    <dbReference type="NCBI Taxonomy" id="267555"/>
    <lineage>
        <taxon>Eukaryota</taxon>
        <taxon>Viridiplantae</taxon>
        <taxon>Streptophyta</taxon>
        <taxon>Embryophyta</taxon>
        <taxon>Tracheophyta</taxon>
        <taxon>Spermatophyta</taxon>
        <taxon>Magnoliopsida</taxon>
        <taxon>eudicotyledons</taxon>
        <taxon>Gunneridae</taxon>
        <taxon>Pentapetalae</taxon>
        <taxon>asterids</taxon>
        <taxon>lamiids</taxon>
        <taxon>Solanales</taxon>
        <taxon>Convolvulaceae</taxon>
        <taxon>Cuscuteae</taxon>
        <taxon>Cuscuta</taxon>
        <taxon>Cuscuta subgen. Grammica</taxon>
        <taxon>Cuscuta sect. Cleistogrammica</taxon>
    </lineage>
</organism>
<evidence type="ECO:0000256" key="2">
    <source>
        <dbReference type="SAM" id="MobiDB-lite"/>
    </source>
</evidence>
<evidence type="ECO:0000256" key="1">
    <source>
        <dbReference type="ARBA" id="ARBA00007558"/>
    </source>
</evidence>
<dbReference type="InterPro" id="IPR006968">
    <property type="entry name" value="RUS_fam"/>
</dbReference>
<evidence type="ECO:0000259" key="3">
    <source>
        <dbReference type="Pfam" id="PF04884"/>
    </source>
</evidence>
<sequence>MGCASAAFSAGIYRPPKTPTSSAANVSPYLFPATLNSFHRPRRTYLPSLFIRSSGRTRLPPFAASTDNSGGSNNDGGGGNGGGTGGGGNWWNDFFNFDKMHFLLPCCCVFANESDAFASITSCKPLILLLVSVSSSITCCLVLASLVQAQTNGEETGTEVLSEIRGGRRVELVADYSKDEFIIRNRAFPWLQSGSNLKSPSFRDFTIDFWMRCRNLAMNLMLPEGYPESVTSDYLEYSLWRGVQGVAAQISGVLATQALLYAVGLGKGAIPTAAAVNWVLKDGIGYLSKILLSNYGRNFDVNPKGWRLFADLIENAAFGLEILTPAFPHLFVPIGAVAGAGRSASALIQAATRSCFCAGFAAQRNFAEVIAKGEAQGMVSKGIGIMLGIALANYTRSSTPLLLTSFGMITWIHMFCNLKSYQAIQLRNLNPYRASLLFSEYLLSGSVPSIKEVNGEEPLFPAVPLLHLKSADKVQSEVLSTEAKKAAAHIVGRLQLGSKLSDIASNKEDVIAMFDLFKNEQYILAEHEGRFCVVLKENSSQQDMLKSLFHVNYLYWLERNAGIVSSGVRSDCRPGGRLQMSLQYVEREFEHVKNDSEVVGWVADGLIARPLPNRICPGYPTAFPVGSG</sequence>
<dbReference type="GO" id="GO:0009941">
    <property type="term" value="C:chloroplast envelope"/>
    <property type="evidence" value="ECO:0007669"/>
    <property type="project" value="TreeGrafter"/>
</dbReference>
<dbReference type="EMBL" id="NQVE01000194">
    <property type="protein sequence ID" value="RAL40384.1"/>
    <property type="molecule type" value="Genomic_DNA"/>
</dbReference>